<dbReference type="GO" id="GO:0051301">
    <property type="term" value="P:cell division"/>
    <property type="evidence" value="ECO:0007669"/>
    <property type="project" value="UniProtKB-KW"/>
</dbReference>
<gene>
    <name evidence="4" type="ORF">POTOM_047927</name>
</gene>
<dbReference type="Pfam" id="PF09759">
    <property type="entry name" value="Atx10homo_assoc"/>
    <property type="match status" value="1"/>
</dbReference>
<dbReference type="OrthoDB" id="379794at2759"/>
<feature type="domain" description="Ataxin-10" evidence="3">
    <location>
        <begin position="395"/>
        <end position="489"/>
    </location>
</feature>
<sequence>MGGASLTELSFPRNDFLEPLFTASKSSDLKETLEILIAIAKTDDGRADLASKNILPVVLQLITHLLNDPFDHEYLSLSLRLMRNLCAGEVANQKSFIQLNGVGIFLTVLRSKKVASSEPDHEIIRMGLQVLANVSLAGKEHQQAIWGGLFHDELYMLAKVRSQGTCDPLCMIIYACCDGSPELVLQLCGDQGLPIVAEIIRTASLVGFGEEWLKLLLSRICLEDIYFSQLFSRIYGVCSNCENEEEISLSSNPFFTEQAYLLNIVSEILNERLKEITIPNDFALCIFGIFKKSVEAFEFGSRAESRLPTGFAVIDVLGYSLTILRDICANNGGVGKEEDLVDVVDSLLSSGLLDLLLCLLRDLEPPKIIRKAMNQAGNQEATTSYFPKVCPYKGFRRDLVAVIGNCAYRRKHVQDDIRQKNGMLLMLQQCVTDEDNPFLREWGIWSMRNLLEGNSENQQAVAGLELQGSVDMPELAGLGLKVEVDQNTRRAKLVNISTCMDILFADEITMKLFLPASFAGILAKLHERLMYSAQFFFFRSDTGRASEEVAFVKRIDGILPMSPTLLSHLMFRVWNLCQVIVPNSLLIRFPRVVSSASESSALEEKLEILIEVSKTAAGCADLSSRNLLSVVLQLITQSLHYPSCHEYAVLFLKLLRNLCAGIVVSQVLAIVSLAGKEHQQAIWGGLFHHVFPMIAKVRRLPIVTEILLIASLEDWLKLLISRIRLDEIHFPQLFSKLYHVSNSENGEEVDPSGSPESVDPLTLLHGAKLDFQQDRSAVVDLLGYSLTILRDMSHAWIVMKQVANLETTTTYTPEFCPYTGFRRDMVAVIDNCAHRRKLTEESMYRMAIAESELQGSVNVPQLAGLSLGMEIDQKTQHAVLVNVS</sequence>
<dbReference type="Proteomes" id="UP000886885">
    <property type="component" value="Chromosome 14D"/>
</dbReference>
<proteinExistence type="predicted"/>
<keyword evidence="5" id="KW-1185">Reference proteome</keyword>
<keyword evidence="1" id="KW-0132">Cell division</keyword>
<reference evidence="4" key="1">
    <citation type="journal article" date="2020" name="bioRxiv">
        <title>Hybrid origin of Populus tomentosa Carr. identified through genome sequencing and phylogenomic analysis.</title>
        <authorList>
            <person name="An X."/>
            <person name="Gao K."/>
            <person name="Chen Z."/>
            <person name="Li J."/>
            <person name="Yang X."/>
            <person name="Yang X."/>
            <person name="Zhou J."/>
            <person name="Guo T."/>
            <person name="Zhao T."/>
            <person name="Huang S."/>
            <person name="Miao D."/>
            <person name="Khan W.U."/>
            <person name="Rao P."/>
            <person name="Ye M."/>
            <person name="Lei B."/>
            <person name="Liao W."/>
            <person name="Wang J."/>
            <person name="Ji L."/>
            <person name="Li Y."/>
            <person name="Guo B."/>
            <person name="Mustafa N.S."/>
            <person name="Li S."/>
            <person name="Yun Q."/>
            <person name="Keller S.R."/>
            <person name="Mao J."/>
            <person name="Zhang R."/>
            <person name="Strauss S.H."/>
        </authorList>
    </citation>
    <scope>NUCLEOTIDE SEQUENCE</scope>
    <source>
        <strain evidence="4">GM15</strain>
        <tissue evidence="4">Leaf</tissue>
    </source>
</reference>
<evidence type="ECO:0000259" key="3">
    <source>
        <dbReference type="Pfam" id="PF09759"/>
    </source>
</evidence>
<dbReference type="GO" id="GO:0005829">
    <property type="term" value="C:cytosol"/>
    <property type="evidence" value="ECO:0007669"/>
    <property type="project" value="TreeGrafter"/>
</dbReference>
<dbReference type="EMBL" id="JAAWWB010000028">
    <property type="protein sequence ID" value="KAG6748032.1"/>
    <property type="molecule type" value="Genomic_DNA"/>
</dbReference>
<protein>
    <recommendedName>
        <fullName evidence="3">Ataxin-10 domain-containing protein</fullName>
    </recommendedName>
</protein>
<evidence type="ECO:0000256" key="2">
    <source>
        <dbReference type="ARBA" id="ARBA00023306"/>
    </source>
</evidence>
<keyword evidence="2" id="KW-0131">Cell cycle</keyword>
<dbReference type="InterPro" id="IPR051374">
    <property type="entry name" value="Ataxin-10/CTR86_families"/>
</dbReference>
<organism evidence="4 5">
    <name type="scientific">Populus tomentosa</name>
    <name type="common">Chinese white poplar</name>
    <dbReference type="NCBI Taxonomy" id="118781"/>
    <lineage>
        <taxon>Eukaryota</taxon>
        <taxon>Viridiplantae</taxon>
        <taxon>Streptophyta</taxon>
        <taxon>Embryophyta</taxon>
        <taxon>Tracheophyta</taxon>
        <taxon>Spermatophyta</taxon>
        <taxon>Magnoliopsida</taxon>
        <taxon>eudicotyledons</taxon>
        <taxon>Gunneridae</taxon>
        <taxon>Pentapetalae</taxon>
        <taxon>rosids</taxon>
        <taxon>fabids</taxon>
        <taxon>Malpighiales</taxon>
        <taxon>Salicaceae</taxon>
        <taxon>Saliceae</taxon>
        <taxon>Populus</taxon>
    </lineage>
</organism>
<comment type="caution">
    <text evidence="4">The sequence shown here is derived from an EMBL/GenBank/DDBJ whole genome shotgun (WGS) entry which is preliminary data.</text>
</comment>
<dbReference type="InterPro" id="IPR019156">
    <property type="entry name" value="Ataxin-10_domain"/>
</dbReference>
<name>A0A8X7YEG1_POPTO</name>
<evidence type="ECO:0000313" key="4">
    <source>
        <dbReference type="EMBL" id="KAG6748032.1"/>
    </source>
</evidence>
<evidence type="ECO:0000256" key="1">
    <source>
        <dbReference type="ARBA" id="ARBA00022618"/>
    </source>
</evidence>
<dbReference type="AlphaFoldDB" id="A0A8X7YEG1"/>
<accession>A0A8X7YEG1</accession>
<dbReference type="PANTHER" id="PTHR13255">
    <property type="entry name" value="ATAXIN-10"/>
    <property type="match status" value="1"/>
</dbReference>
<evidence type="ECO:0000313" key="5">
    <source>
        <dbReference type="Proteomes" id="UP000886885"/>
    </source>
</evidence>
<dbReference type="PANTHER" id="PTHR13255:SF0">
    <property type="entry name" value="ATAXIN-10"/>
    <property type="match status" value="1"/>
</dbReference>